<gene>
    <name evidence="2" type="ORF">SULYE_0147</name>
</gene>
<dbReference type="OrthoDB" id="14913at2"/>
<dbReference type="RefSeq" id="WP_007545559.1">
    <property type="nucleotide sequence ID" value="NZ_ABZS01000008.1"/>
</dbReference>
<evidence type="ECO:0000259" key="1">
    <source>
        <dbReference type="Pfam" id="PF01243"/>
    </source>
</evidence>
<dbReference type="Gene3D" id="2.30.110.10">
    <property type="entry name" value="Electron Transport, Fmn-binding Protein, Chain A"/>
    <property type="match status" value="1"/>
</dbReference>
<proteinExistence type="predicted"/>
<dbReference type="Proteomes" id="UP000005540">
    <property type="component" value="Unassembled WGS sequence"/>
</dbReference>
<dbReference type="InterPro" id="IPR012349">
    <property type="entry name" value="Split_barrel_FMN-bd"/>
</dbReference>
<comment type="caution">
    <text evidence="2">The sequence shown here is derived from an EMBL/GenBank/DDBJ whole genome shotgun (WGS) entry which is preliminary data.</text>
</comment>
<organism evidence="2 3">
    <name type="scientific">Sulfurihydrogenibium yellowstonense SS-5</name>
    <dbReference type="NCBI Taxonomy" id="432331"/>
    <lineage>
        <taxon>Bacteria</taxon>
        <taxon>Pseudomonadati</taxon>
        <taxon>Aquificota</taxon>
        <taxon>Aquificia</taxon>
        <taxon>Aquificales</taxon>
        <taxon>Hydrogenothermaceae</taxon>
        <taxon>Sulfurihydrogenibium</taxon>
    </lineage>
</organism>
<reference evidence="2 3" key="1">
    <citation type="submission" date="2009-04" db="EMBL/GenBank/DDBJ databases">
        <authorList>
            <person name="Reysenbach A.-L."/>
            <person name="Heidelberg J.F."/>
            <person name="Nelson W.C."/>
        </authorList>
    </citation>
    <scope>NUCLEOTIDE SEQUENCE [LARGE SCALE GENOMIC DNA]</scope>
    <source>
        <strain evidence="2 3">SS-5</strain>
    </source>
</reference>
<evidence type="ECO:0000313" key="3">
    <source>
        <dbReference type="Proteomes" id="UP000005540"/>
    </source>
</evidence>
<dbReference type="AlphaFoldDB" id="C4FHW8"/>
<keyword evidence="3" id="KW-1185">Reference proteome</keyword>
<name>C4FHW8_9AQUI</name>
<dbReference type="SUPFAM" id="SSF50475">
    <property type="entry name" value="FMN-binding split barrel"/>
    <property type="match status" value="1"/>
</dbReference>
<dbReference type="InterPro" id="IPR011576">
    <property type="entry name" value="Pyridox_Oxase_N"/>
</dbReference>
<sequence length="140" mass="15191">MLNKDMLDLLKDFTPAVFATVKDNKPHLAFVSWLIATDEKTIKVALSKNSASVNNIKENPNVAISVFGPSIAATIYGTAKIVKDEIETIPFPVSVVEVKVESVVDNLFPGATVKGTIPFEHTGNIQKALELDEKVLNALK</sequence>
<evidence type="ECO:0000313" key="2">
    <source>
        <dbReference type="EMBL" id="EEP61344.1"/>
    </source>
</evidence>
<accession>C4FHW8</accession>
<dbReference type="Pfam" id="PF01243">
    <property type="entry name" value="PNPOx_N"/>
    <property type="match status" value="1"/>
</dbReference>
<dbReference type="EMBL" id="ABZS01000008">
    <property type="protein sequence ID" value="EEP61344.1"/>
    <property type="molecule type" value="Genomic_DNA"/>
</dbReference>
<protein>
    <submittedName>
        <fullName evidence="2">Pyridoxamine 5'-phosphate oxidase family protein</fullName>
    </submittedName>
</protein>
<feature type="domain" description="Pyridoxamine 5'-phosphate oxidase N-terminal" evidence="1">
    <location>
        <begin position="4"/>
        <end position="85"/>
    </location>
</feature>